<dbReference type="GO" id="GO:0000155">
    <property type="term" value="F:phosphorelay sensor kinase activity"/>
    <property type="evidence" value="ECO:0007669"/>
    <property type="project" value="InterPro"/>
</dbReference>
<keyword evidence="7 14" id="KW-0418">Kinase</keyword>
<evidence type="ECO:0000256" key="7">
    <source>
        <dbReference type="ARBA" id="ARBA00022777"/>
    </source>
</evidence>
<proteinExistence type="predicted"/>
<dbReference type="InterPro" id="IPR003660">
    <property type="entry name" value="HAMP_dom"/>
</dbReference>
<dbReference type="InterPro" id="IPR036890">
    <property type="entry name" value="HATPase_C_sf"/>
</dbReference>
<evidence type="ECO:0000256" key="9">
    <source>
        <dbReference type="ARBA" id="ARBA00023012"/>
    </source>
</evidence>
<feature type="transmembrane region" description="Helical" evidence="11">
    <location>
        <begin position="18"/>
        <end position="37"/>
    </location>
</feature>
<dbReference type="SMART" id="SM00304">
    <property type="entry name" value="HAMP"/>
    <property type="match status" value="1"/>
</dbReference>
<evidence type="ECO:0000256" key="6">
    <source>
        <dbReference type="ARBA" id="ARBA00022692"/>
    </source>
</evidence>
<dbReference type="SUPFAM" id="SSF47384">
    <property type="entry name" value="Homodimeric domain of signal transducing histidine kinase"/>
    <property type="match status" value="1"/>
</dbReference>
<dbReference type="PROSITE" id="PS50109">
    <property type="entry name" value="HIS_KIN"/>
    <property type="match status" value="1"/>
</dbReference>
<evidence type="ECO:0000256" key="10">
    <source>
        <dbReference type="ARBA" id="ARBA00023136"/>
    </source>
</evidence>
<dbReference type="PANTHER" id="PTHR45436:SF5">
    <property type="entry name" value="SENSOR HISTIDINE KINASE TRCS"/>
    <property type="match status" value="1"/>
</dbReference>
<keyword evidence="9" id="KW-0902">Two-component regulatory system</keyword>
<dbReference type="PRINTS" id="PR00344">
    <property type="entry name" value="BCTRLSENSOR"/>
</dbReference>
<keyword evidence="8 11" id="KW-1133">Transmembrane helix</keyword>
<evidence type="ECO:0000259" key="13">
    <source>
        <dbReference type="PROSITE" id="PS50885"/>
    </source>
</evidence>
<dbReference type="Gene3D" id="6.10.340.10">
    <property type="match status" value="1"/>
</dbReference>
<name>A0A402AGP7_9CHLR</name>
<dbReference type="PANTHER" id="PTHR45436">
    <property type="entry name" value="SENSOR HISTIDINE KINASE YKOH"/>
    <property type="match status" value="1"/>
</dbReference>
<comment type="caution">
    <text evidence="14">The sequence shown here is derived from an EMBL/GenBank/DDBJ whole genome shotgun (WGS) entry which is preliminary data.</text>
</comment>
<keyword evidence="5" id="KW-0808">Transferase</keyword>
<accession>A0A402AGP7</accession>
<dbReference type="InterPro" id="IPR004358">
    <property type="entry name" value="Sig_transdc_His_kin-like_C"/>
</dbReference>
<dbReference type="Pfam" id="PF02518">
    <property type="entry name" value="HATPase_c"/>
    <property type="match status" value="1"/>
</dbReference>
<dbReference type="Pfam" id="PF00672">
    <property type="entry name" value="HAMP"/>
    <property type="match status" value="1"/>
</dbReference>
<dbReference type="AlphaFoldDB" id="A0A402AGP7"/>
<dbReference type="SUPFAM" id="SSF55874">
    <property type="entry name" value="ATPase domain of HSP90 chaperone/DNA topoisomerase II/histidine kinase"/>
    <property type="match status" value="1"/>
</dbReference>
<evidence type="ECO:0000313" key="14">
    <source>
        <dbReference type="EMBL" id="GCE18234.1"/>
    </source>
</evidence>
<gene>
    <name evidence="14" type="ORF">KDK_20340</name>
</gene>
<dbReference type="Gene3D" id="1.10.287.130">
    <property type="match status" value="1"/>
</dbReference>
<evidence type="ECO:0000256" key="2">
    <source>
        <dbReference type="ARBA" id="ARBA00004370"/>
    </source>
</evidence>
<dbReference type="CDD" id="cd00082">
    <property type="entry name" value="HisKA"/>
    <property type="match status" value="1"/>
</dbReference>
<dbReference type="CDD" id="cd06225">
    <property type="entry name" value="HAMP"/>
    <property type="match status" value="1"/>
</dbReference>
<dbReference type="InterPro" id="IPR003594">
    <property type="entry name" value="HATPase_dom"/>
</dbReference>
<dbReference type="SUPFAM" id="SSF158472">
    <property type="entry name" value="HAMP domain-like"/>
    <property type="match status" value="1"/>
</dbReference>
<protein>
    <recommendedName>
        <fullName evidence="3">histidine kinase</fullName>
        <ecNumber evidence="3">2.7.13.3</ecNumber>
    </recommendedName>
</protein>
<dbReference type="Gene3D" id="3.30.565.10">
    <property type="entry name" value="Histidine kinase-like ATPase, C-terminal domain"/>
    <property type="match status" value="1"/>
</dbReference>
<sequence length="499" mass="54914">MIALLRRSFPFSLRLQVAAWYTIAFAILLLLTGALFYKYLESSLEASVDTDLQIRAQQIASDLVIQNGTLRFHDVVGDLPGFGTPLQQSAPQAVDVNAGALVRLADAQGKILGETSAFHTLHVPGISITQPLHGEPWQGTVIAEKDTEVRLYSRTLTSQGKPLAVIQVGQSLEHLHSLLHRLVAALLAVGFLVLLIAAAGSYWLAARSFAPMQRLAATARKIQAGDLHQRIQVPPVRDEMQYLAITLNEMLESLEESFSRQRRFVADASHELRTPVAVIRNKAGIALLDTPQLDEAVTVLQEIHSETERLSLLLNDLLTLAKGDEGQARFEHEVVQLDVLVETVAATTEVLAQERNIQVEVQAPQPVTLIGDEARLIQVVMNLLDNAIRYTNPGGHIWIAVDQTASTASLTVRDTGIGMTPEHSARIFERFYRVDPARERTSNNSNGLGLAIVDWIVRTHGGSIQVESQPGQGSCFTIQLPRYRNNETEISNLLNEVKL</sequence>
<dbReference type="FunFam" id="1.10.287.130:FF:000001">
    <property type="entry name" value="Two-component sensor histidine kinase"/>
    <property type="match status" value="1"/>
</dbReference>
<comment type="subcellular location">
    <subcellularLocation>
        <location evidence="2">Membrane</location>
    </subcellularLocation>
</comment>
<keyword evidence="10 11" id="KW-0472">Membrane</keyword>
<organism evidence="14 15">
    <name type="scientific">Dictyobacter kobayashii</name>
    <dbReference type="NCBI Taxonomy" id="2014872"/>
    <lineage>
        <taxon>Bacteria</taxon>
        <taxon>Bacillati</taxon>
        <taxon>Chloroflexota</taxon>
        <taxon>Ktedonobacteria</taxon>
        <taxon>Ktedonobacterales</taxon>
        <taxon>Dictyobacteraceae</taxon>
        <taxon>Dictyobacter</taxon>
    </lineage>
</organism>
<feature type="domain" description="Histidine kinase" evidence="12">
    <location>
        <begin position="267"/>
        <end position="484"/>
    </location>
</feature>
<keyword evidence="6 11" id="KW-0812">Transmembrane</keyword>
<evidence type="ECO:0000256" key="3">
    <source>
        <dbReference type="ARBA" id="ARBA00012438"/>
    </source>
</evidence>
<feature type="domain" description="HAMP" evidence="13">
    <location>
        <begin position="206"/>
        <end position="259"/>
    </location>
</feature>
<evidence type="ECO:0000256" key="8">
    <source>
        <dbReference type="ARBA" id="ARBA00022989"/>
    </source>
</evidence>
<dbReference type="PROSITE" id="PS50885">
    <property type="entry name" value="HAMP"/>
    <property type="match status" value="1"/>
</dbReference>
<dbReference type="InterPro" id="IPR036097">
    <property type="entry name" value="HisK_dim/P_sf"/>
</dbReference>
<dbReference type="InterPro" id="IPR003661">
    <property type="entry name" value="HisK_dim/P_dom"/>
</dbReference>
<dbReference type="SMART" id="SM00388">
    <property type="entry name" value="HisKA"/>
    <property type="match status" value="1"/>
</dbReference>
<dbReference type="Pfam" id="PF00512">
    <property type="entry name" value="HisKA"/>
    <property type="match status" value="1"/>
</dbReference>
<dbReference type="EMBL" id="BIFS01000001">
    <property type="protein sequence ID" value="GCE18234.1"/>
    <property type="molecule type" value="Genomic_DNA"/>
</dbReference>
<dbReference type="RefSeq" id="WP_126549802.1">
    <property type="nucleotide sequence ID" value="NZ_BIFS01000001.1"/>
</dbReference>
<dbReference type="OrthoDB" id="9786919at2"/>
<evidence type="ECO:0000256" key="11">
    <source>
        <dbReference type="SAM" id="Phobius"/>
    </source>
</evidence>
<dbReference type="FunFam" id="3.30.565.10:FF:000006">
    <property type="entry name" value="Sensor histidine kinase WalK"/>
    <property type="match status" value="1"/>
</dbReference>
<dbReference type="CDD" id="cd00075">
    <property type="entry name" value="HATPase"/>
    <property type="match status" value="1"/>
</dbReference>
<keyword evidence="15" id="KW-1185">Reference proteome</keyword>
<keyword evidence="4" id="KW-0597">Phosphoprotein</keyword>
<evidence type="ECO:0000313" key="15">
    <source>
        <dbReference type="Proteomes" id="UP000287188"/>
    </source>
</evidence>
<comment type="catalytic activity">
    <reaction evidence="1">
        <text>ATP + protein L-histidine = ADP + protein N-phospho-L-histidine.</text>
        <dbReference type="EC" id="2.7.13.3"/>
    </reaction>
</comment>
<feature type="transmembrane region" description="Helical" evidence="11">
    <location>
        <begin position="182"/>
        <end position="205"/>
    </location>
</feature>
<evidence type="ECO:0000256" key="5">
    <source>
        <dbReference type="ARBA" id="ARBA00022679"/>
    </source>
</evidence>
<dbReference type="GO" id="GO:0005886">
    <property type="term" value="C:plasma membrane"/>
    <property type="evidence" value="ECO:0007669"/>
    <property type="project" value="TreeGrafter"/>
</dbReference>
<evidence type="ECO:0000256" key="4">
    <source>
        <dbReference type="ARBA" id="ARBA00022553"/>
    </source>
</evidence>
<dbReference type="Proteomes" id="UP000287188">
    <property type="component" value="Unassembled WGS sequence"/>
</dbReference>
<evidence type="ECO:0000259" key="12">
    <source>
        <dbReference type="PROSITE" id="PS50109"/>
    </source>
</evidence>
<dbReference type="InterPro" id="IPR050428">
    <property type="entry name" value="TCS_sensor_his_kinase"/>
</dbReference>
<dbReference type="InterPro" id="IPR005467">
    <property type="entry name" value="His_kinase_dom"/>
</dbReference>
<reference evidence="15" key="1">
    <citation type="submission" date="2018-12" db="EMBL/GenBank/DDBJ databases">
        <title>Tengunoibacter tsumagoiensis gen. nov., sp. nov., Dictyobacter kobayashii sp. nov., D. alpinus sp. nov., and D. joshuensis sp. nov. and description of Dictyobacteraceae fam. nov. within the order Ktedonobacterales isolated from Tengu-no-mugimeshi.</title>
        <authorList>
            <person name="Wang C.M."/>
            <person name="Zheng Y."/>
            <person name="Sakai Y."/>
            <person name="Toyoda A."/>
            <person name="Minakuchi Y."/>
            <person name="Abe K."/>
            <person name="Yokota A."/>
            <person name="Yabe S."/>
        </authorList>
    </citation>
    <scope>NUCLEOTIDE SEQUENCE [LARGE SCALE GENOMIC DNA]</scope>
    <source>
        <strain evidence="15">Uno11</strain>
    </source>
</reference>
<dbReference type="EC" id="2.7.13.3" evidence="3"/>
<dbReference type="SMART" id="SM00387">
    <property type="entry name" value="HATPase_c"/>
    <property type="match status" value="1"/>
</dbReference>
<evidence type="ECO:0000256" key="1">
    <source>
        <dbReference type="ARBA" id="ARBA00000085"/>
    </source>
</evidence>